<sequence>MTARRFFGPAAPAAVSRPPTTSVRRPRLLAALALAVRRATTSARWPHSFAALAAATLLLTATVLTAPAHAWRSVAQDSAIGAPGGDDTEVVPAGSADHAEADSAGDPNQRQLLVMLRLPATHYRPDATYGGRYMDDNGNGARRRRAEALARQHGLTVVEGWAMSLLGIDCYVMQYGDHADPHLLIEQLSRDPQVEWAQSVARFDGMAQVPDAAAADAADALYQVQPAARYWHVADLHRHATGREVRVAVVDSGIDGEHPDLAGQLAVNTNFVDAGPPPPELHGTAVAGIIAARSGHGGIVGVAPRAKLMGLRACWQTNLQRTRCNSFTLSKALNYAILNNAKIINLSLSGPPDKLLDRLLDVALERGISVVGAIDPQDSGPAFPASHRGVMAVAAQPRPGVAPTVIAATRSGAESGLLAPGNDIPTTSPGARWSFVNGSSYAAAHVSGMLALLEELRPDASPTQLRTMLQPADMVKTANIDACATISRLIRQCSCTCPVPAIPRAPVP</sequence>
<keyword evidence="3 5" id="KW-0378">Hydrolase</keyword>
<protein>
    <submittedName>
        <fullName evidence="8">S8 family serine peptidase</fullName>
    </submittedName>
</protein>
<keyword evidence="2 5" id="KW-0645">Protease</keyword>
<evidence type="ECO:0000256" key="6">
    <source>
        <dbReference type="SAM" id="MobiDB-lite"/>
    </source>
</evidence>
<dbReference type="Proteomes" id="UP001326110">
    <property type="component" value="Chromosome"/>
</dbReference>
<dbReference type="PROSITE" id="PS00136">
    <property type="entry name" value="SUBTILASE_ASP"/>
    <property type="match status" value="1"/>
</dbReference>
<feature type="active site" description="Charge relay system" evidence="5">
    <location>
        <position position="251"/>
    </location>
</feature>
<evidence type="ECO:0000313" key="9">
    <source>
        <dbReference type="Proteomes" id="UP001326110"/>
    </source>
</evidence>
<evidence type="ECO:0000313" key="8">
    <source>
        <dbReference type="EMBL" id="WQH02240.1"/>
    </source>
</evidence>
<dbReference type="InterPro" id="IPR015500">
    <property type="entry name" value="Peptidase_S8_subtilisin-rel"/>
</dbReference>
<dbReference type="PANTHER" id="PTHR43806">
    <property type="entry name" value="PEPTIDASE S8"/>
    <property type="match status" value="1"/>
</dbReference>
<evidence type="ECO:0000256" key="4">
    <source>
        <dbReference type="ARBA" id="ARBA00022825"/>
    </source>
</evidence>
<comment type="similarity">
    <text evidence="1 5">Belongs to the peptidase S8 family.</text>
</comment>
<dbReference type="InterPro" id="IPR000209">
    <property type="entry name" value="Peptidase_S8/S53_dom"/>
</dbReference>
<dbReference type="InterPro" id="IPR050131">
    <property type="entry name" value="Peptidase_S8_subtilisin-like"/>
</dbReference>
<dbReference type="EMBL" id="CP140152">
    <property type="protein sequence ID" value="WQH02240.1"/>
    <property type="molecule type" value="Genomic_DNA"/>
</dbReference>
<accession>A0ABZ0XSV4</accession>
<evidence type="ECO:0000256" key="5">
    <source>
        <dbReference type="PROSITE-ProRule" id="PRU01240"/>
    </source>
</evidence>
<feature type="domain" description="Peptidase S8/S53" evidence="7">
    <location>
        <begin position="242"/>
        <end position="469"/>
    </location>
</feature>
<dbReference type="SUPFAM" id="SSF52743">
    <property type="entry name" value="Subtilisin-like"/>
    <property type="match status" value="1"/>
</dbReference>
<dbReference type="PANTHER" id="PTHR43806:SF11">
    <property type="entry name" value="CEREVISIN-RELATED"/>
    <property type="match status" value="1"/>
</dbReference>
<dbReference type="Pfam" id="PF00082">
    <property type="entry name" value="Peptidase_S8"/>
    <property type="match status" value="1"/>
</dbReference>
<keyword evidence="9" id="KW-1185">Reference proteome</keyword>
<dbReference type="InterPro" id="IPR022398">
    <property type="entry name" value="Peptidase_S8_His-AS"/>
</dbReference>
<evidence type="ECO:0000256" key="2">
    <source>
        <dbReference type="ARBA" id="ARBA00022670"/>
    </source>
</evidence>
<dbReference type="PROSITE" id="PS51892">
    <property type="entry name" value="SUBTILASE"/>
    <property type="match status" value="1"/>
</dbReference>
<dbReference type="InterPro" id="IPR036852">
    <property type="entry name" value="Peptidase_S8/S53_dom_sf"/>
</dbReference>
<organism evidence="8 9">
    <name type="scientific">Duganella zoogloeoides</name>
    <dbReference type="NCBI Taxonomy" id="75659"/>
    <lineage>
        <taxon>Bacteria</taxon>
        <taxon>Pseudomonadati</taxon>
        <taxon>Pseudomonadota</taxon>
        <taxon>Betaproteobacteria</taxon>
        <taxon>Burkholderiales</taxon>
        <taxon>Oxalobacteraceae</taxon>
        <taxon>Telluria group</taxon>
        <taxon>Duganella</taxon>
    </lineage>
</organism>
<dbReference type="InterPro" id="IPR023827">
    <property type="entry name" value="Peptidase_S8_Asp-AS"/>
</dbReference>
<dbReference type="RefSeq" id="WP_322533643.1">
    <property type="nucleotide sequence ID" value="NZ_CP140152.1"/>
</dbReference>
<feature type="region of interest" description="Disordered" evidence="6">
    <location>
        <begin position="79"/>
        <end position="106"/>
    </location>
</feature>
<feature type="active site" description="Charge relay system" evidence="5">
    <location>
        <position position="440"/>
    </location>
</feature>
<name>A0ABZ0XSV4_9BURK</name>
<gene>
    <name evidence="8" type="ORF">SR858_14235</name>
</gene>
<keyword evidence="4 5" id="KW-0720">Serine protease</keyword>
<evidence type="ECO:0000256" key="1">
    <source>
        <dbReference type="ARBA" id="ARBA00011073"/>
    </source>
</evidence>
<dbReference type="PRINTS" id="PR00723">
    <property type="entry name" value="SUBTILISIN"/>
</dbReference>
<proteinExistence type="inferred from homology"/>
<feature type="region of interest" description="Disordered" evidence="6">
    <location>
        <begin position="1"/>
        <end position="20"/>
    </location>
</feature>
<dbReference type="Gene3D" id="3.40.50.200">
    <property type="entry name" value="Peptidase S8/S53 domain"/>
    <property type="match status" value="1"/>
</dbReference>
<feature type="active site" description="Charge relay system" evidence="5">
    <location>
        <position position="282"/>
    </location>
</feature>
<evidence type="ECO:0000256" key="3">
    <source>
        <dbReference type="ARBA" id="ARBA00022801"/>
    </source>
</evidence>
<evidence type="ECO:0000259" key="7">
    <source>
        <dbReference type="Pfam" id="PF00082"/>
    </source>
</evidence>
<dbReference type="PROSITE" id="PS00137">
    <property type="entry name" value="SUBTILASE_HIS"/>
    <property type="match status" value="1"/>
</dbReference>
<reference evidence="8 9" key="1">
    <citation type="submission" date="2023-11" db="EMBL/GenBank/DDBJ databases">
        <title>MicrobeMod: A computational toolkit for identifying prokaryotic methylation and restriction-modification with nanopore sequencing.</title>
        <authorList>
            <person name="Crits-Christoph A."/>
            <person name="Kang S.C."/>
            <person name="Lee H."/>
            <person name="Ostrov N."/>
        </authorList>
    </citation>
    <scope>NUCLEOTIDE SEQUENCE [LARGE SCALE GENOMIC DNA]</scope>
    <source>
        <strain evidence="8 9">ATCC 25935</strain>
    </source>
</reference>